<name>A0A0A8ZV03_ARUDO</name>
<accession>A0A0A8ZV03</accession>
<dbReference type="AlphaFoldDB" id="A0A0A8ZV03"/>
<evidence type="ECO:0000313" key="1">
    <source>
        <dbReference type="EMBL" id="JAD38642.1"/>
    </source>
</evidence>
<proteinExistence type="predicted"/>
<protein>
    <submittedName>
        <fullName evidence="1">Uncharacterized protein</fullName>
    </submittedName>
</protein>
<organism evidence="1">
    <name type="scientific">Arundo donax</name>
    <name type="common">Giant reed</name>
    <name type="synonym">Donax arundinaceus</name>
    <dbReference type="NCBI Taxonomy" id="35708"/>
    <lineage>
        <taxon>Eukaryota</taxon>
        <taxon>Viridiplantae</taxon>
        <taxon>Streptophyta</taxon>
        <taxon>Embryophyta</taxon>
        <taxon>Tracheophyta</taxon>
        <taxon>Spermatophyta</taxon>
        <taxon>Magnoliopsida</taxon>
        <taxon>Liliopsida</taxon>
        <taxon>Poales</taxon>
        <taxon>Poaceae</taxon>
        <taxon>PACMAD clade</taxon>
        <taxon>Arundinoideae</taxon>
        <taxon>Arundineae</taxon>
        <taxon>Arundo</taxon>
    </lineage>
</organism>
<reference evidence="1" key="1">
    <citation type="submission" date="2014-09" db="EMBL/GenBank/DDBJ databases">
        <authorList>
            <person name="Magalhaes I.L.F."/>
            <person name="Oliveira U."/>
            <person name="Santos F.R."/>
            <person name="Vidigal T.H.D.A."/>
            <person name="Brescovit A.D."/>
            <person name="Santos A.J."/>
        </authorList>
    </citation>
    <scope>NUCLEOTIDE SEQUENCE</scope>
    <source>
        <tissue evidence="1">Shoot tissue taken approximately 20 cm above the soil surface</tissue>
    </source>
</reference>
<sequence length="19" mass="2508">MNHFYIFRHYQFIFTAPKF</sequence>
<reference evidence="1" key="2">
    <citation type="journal article" date="2015" name="Data Brief">
        <title>Shoot transcriptome of the giant reed, Arundo donax.</title>
        <authorList>
            <person name="Barrero R.A."/>
            <person name="Guerrero F.D."/>
            <person name="Moolhuijzen P."/>
            <person name="Goolsby J.A."/>
            <person name="Tidwell J."/>
            <person name="Bellgard S.E."/>
            <person name="Bellgard M.I."/>
        </authorList>
    </citation>
    <scope>NUCLEOTIDE SEQUENCE</scope>
    <source>
        <tissue evidence="1">Shoot tissue taken approximately 20 cm above the soil surface</tissue>
    </source>
</reference>
<dbReference type="EMBL" id="GBRH01259253">
    <property type="protein sequence ID" value="JAD38642.1"/>
    <property type="molecule type" value="Transcribed_RNA"/>
</dbReference>